<dbReference type="EMBL" id="KQ090068">
    <property type="protein sequence ID" value="KMT14265.1"/>
    <property type="molecule type" value="Genomic_DNA"/>
</dbReference>
<evidence type="ECO:0000313" key="2">
    <source>
        <dbReference type="Proteomes" id="UP000035740"/>
    </source>
</evidence>
<name>A0A0J8CKJ4_BETVV</name>
<proteinExistence type="predicted"/>
<reference evidence="1 2" key="1">
    <citation type="journal article" date="2014" name="Nature">
        <title>The genome of the recently domesticated crop plant sugar beet (Beta vulgaris).</title>
        <authorList>
            <person name="Dohm J.C."/>
            <person name="Minoche A.E."/>
            <person name="Holtgrawe D."/>
            <person name="Capella-Gutierrez S."/>
            <person name="Zakrzewski F."/>
            <person name="Tafer H."/>
            <person name="Rupp O."/>
            <person name="Sorensen T.R."/>
            <person name="Stracke R."/>
            <person name="Reinhardt R."/>
            <person name="Goesmann A."/>
            <person name="Kraft T."/>
            <person name="Schulz B."/>
            <person name="Stadler P.F."/>
            <person name="Schmidt T."/>
            <person name="Gabaldon T."/>
            <person name="Lehrach H."/>
            <person name="Weisshaar B."/>
            <person name="Himmelbauer H."/>
        </authorList>
    </citation>
    <scope>NUCLEOTIDE SEQUENCE [LARGE SCALE GENOMIC DNA]</scope>
    <source>
        <tissue evidence="1">Taproot</tissue>
    </source>
</reference>
<sequence>MVMIRRHPEKEPKVCRCCGGRLRAAAFLAIPENTLVL</sequence>
<dbReference type="AlphaFoldDB" id="A0A0J8CKJ4"/>
<protein>
    <submittedName>
        <fullName evidence="1">Uncharacterized protein</fullName>
    </submittedName>
</protein>
<dbReference type="Gramene" id="KMT14265">
    <property type="protein sequence ID" value="KMT14265"/>
    <property type="gene ID" value="BVRB_4g076210"/>
</dbReference>
<gene>
    <name evidence="1" type="ORF">BVRB_4g076210</name>
</gene>
<organism evidence="1 2">
    <name type="scientific">Beta vulgaris subsp. vulgaris</name>
    <name type="common">Beet</name>
    <dbReference type="NCBI Taxonomy" id="3555"/>
    <lineage>
        <taxon>Eukaryota</taxon>
        <taxon>Viridiplantae</taxon>
        <taxon>Streptophyta</taxon>
        <taxon>Embryophyta</taxon>
        <taxon>Tracheophyta</taxon>
        <taxon>Spermatophyta</taxon>
        <taxon>Magnoliopsida</taxon>
        <taxon>eudicotyledons</taxon>
        <taxon>Gunneridae</taxon>
        <taxon>Pentapetalae</taxon>
        <taxon>Caryophyllales</taxon>
        <taxon>Chenopodiaceae</taxon>
        <taxon>Betoideae</taxon>
        <taxon>Beta</taxon>
    </lineage>
</organism>
<evidence type="ECO:0000313" key="1">
    <source>
        <dbReference type="EMBL" id="KMT14265.1"/>
    </source>
</evidence>
<accession>A0A0J8CKJ4</accession>
<keyword evidence="2" id="KW-1185">Reference proteome</keyword>
<dbReference type="Proteomes" id="UP000035740">
    <property type="component" value="Chromosome 4"/>
</dbReference>